<name>A0ABX2LFA0_9EURY</name>
<feature type="domain" description="DUF7311" evidence="1">
    <location>
        <begin position="1"/>
        <end position="152"/>
    </location>
</feature>
<keyword evidence="3" id="KW-1185">Reference proteome</keyword>
<evidence type="ECO:0000313" key="3">
    <source>
        <dbReference type="Proteomes" id="UP001016761"/>
    </source>
</evidence>
<dbReference type="Proteomes" id="UP001016761">
    <property type="component" value="Unassembled WGS sequence"/>
</dbReference>
<sequence>MIRYVLAAVLSLALLAAAVPALEYGAAMNTERTLDTGIEDLDRAATSLAANDDPTPDTHPDPQRVVTVSLPEDSLTTAGVDHFEVVPREDGNFSAARYVLEDGTTRTATIDERIVWLEPTENEPIELGGAGERELVLTLETDANDEPVVVARRA</sequence>
<comment type="caution">
    <text evidence="2">The sequence shown here is derived from an EMBL/GenBank/DDBJ whole genome shotgun (WGS) entry which is preliminary data.</text>
</comment>
<dbReference type="Pfam" id="PF23993">
    <property type="entry name" value="DUF7311"/>
    <property type="match status" value="1"/>
</dbReference>
<organism evidence="2 3">
    <name type="scientific">Haloterrigena gelatinilytica</name>
    <dbReference type="NCBI Taxonomy" id="2741724"/>
    <lineage>
        <taxon>Archaea</taxon>
        <taxon>Methanobacteriati</taxon>
        <taxon>Methanobacteriota</taxon>
        <taxon>Stenosarchaea group</taxon>
        <taxon>Halobacteria</taxon>
        <taxon>Halobacteriales</taxon>
        <taxon>Natrialbaceae</taxon>
        <taxon>Haloterrigena</taxon>
    </lineage>
</organism>
<protein>
    <recommendedName>
        <fullName evidence="1">DUF7311 domain-containing protein</fullName>
    </recommendedName>
</protein>
<evidence type="ECO:0000313" key="2">
    <source>
        <dbReference type="EMBL" id="NUC74937.1"/>
    </source>
</evidence>
<gene>
    <name evidence="2" type="ORF">HTZ84_21985</name>
</gene>
<reference evidence="2 3" key="1">
    <citation type="submission" date="2020-06" db="EMBL/GenBank/DDBJ databases">
        <title>Haloterrigena sp. nov., an extremely halophilic archaeon isolated from a saline sediment.</title>
        <authorList>
            <person name="Liu B.-B."/>
        </authorList>
    </citation>
    <scope>NUCLEOTIDE SEQUENCE [LARGE SCALE GENOMIC DNA]</scope>
    <source>
        <strain evidence="2 3">SYSU A558-1</strain>
    </source>
</reference>
<dbReference type="EMBL" id="JABUQZ010000002">
    <property type="protein sequence ID" value="NUC74937.1"/>
    <property type="molecule type" value="Genomic_DNA"/>
</dbReference>
<dbReference type="RefSeq" id="WP_174682777.1">
    <property type="nucleotide sequence ID" value="NZ_JABUQZ010000002.1"/>
</dbReference>
<dbReference type="InterPro" id="IPR055735">
    <property type="entry name" value="DUF7311"/>
</dbReference>
<accession>A0ABX2LFA0</accession>
<proteinExistence type="predicted"/>
<evidence type="ECO:0000259" key="1">
    <source>
        <dbReference type="Pfam" id="PF23993"/>
    </source>
</evidence>